<evidence type="ECO:0000313" key="2">
    <source>
        <dbReference type="EMBL" id="KAA8496957.1"/>
    </source>
</evidence>
<sequence>MSDTENKIQAEKPVETDSAPGTVEGYTDPTLIAADTVLHWAGDIVEGVKHAGEAVAIGLGSGTGEEKTQLADARRLRTDFGLSGLWHPGTWPASERRAAGTLPCHPAD</sequence>
<dbReference type="EMBL" id="VRMN01000002">
    <property type="protein sequence ID" value="KAA8496957.1"/>
    <property type="molecule type" value="Genomic_DNA"/>
</dbReference>
<accession>A0A5J4Z2R5</accession>
<feature type="region of interest" description="Disordered" evidence="1">
    <location>
        <begin position="1"/>
        <end position="27"/>
    </location>
</feature>
<evidence type="ECO:0000313" key="3">
    <source>
        <dbReference type="Proteomes" id="UP000324585"/>
    </source>
</evidence>
<reference evidence="3" key="1">
    <citation type="journal article" date="2019" name="Nat. Commun.">
        <title>Expansion of phycobilisome linker gene families in mesophilic red algae.</title>
        <authorList>
            <person name="Lee J."/>
            <person name="Kim D."/>
            <person name="Bhattacharya D."/>
            <person name="Yoon H.S."/>
        </authorList>
    </citation>
    <scope>NUCLEOTIDE SEQUENCE [LARGE SCALE GENOMIC DNA]</scope>
    <source>
        <strain evidence="3">CCMP 1328</strain>
    </source>
</reference>
<evidence type="ECO:0000256" key="1">
    <source>
        <dbReference type="SAM" id="MobiDB-lite"/>
    </source>
</evidence>
<proteinExistence type="predicted"/>
<comment type="caution">
    <text evidence="2">The sequence shown here is derived from an EMBL/GenBank/DDBJ whole genome shotgun (WGS) entry which is preliminary data.</text>
</comment>
<feature type="compositionally biased region" description="Basic and acidic residues" evidence="1">
    <location>
        <begin position="1"/>
        <end position="15"/>
    </location>
</feature>
<dbReference type="AlphaFoldDB" id="A0A5J4Z2R5"/>
<name>A0A5J4Z2R5_PORPP</name>
<keyword evidence="3" id="KW-1185">Reference proteome</keyword>
<organism evidence="2 3">
    <name type="scientific">Porphyridium purpureum</name>
    <name type="common">Red alga</name>
    <name type="synonym">Porphyridium cruentum</name>
    <dbReference type="NCBI Taxonomy" id="35688"/>
    <lineage>
        <taxon>Eukaryota</taxon>
        <taxon>Rhodophyta</taxon>
        <taxon>Bangiophyceae</taxon>
        <taxon>Porphyridiales</taxon>
        <taxon>Porphyridiaceae</taxon>
        <taxon>Porphyridium</taxon>
    </lineage>
</organism>
<dbReference type="Proteomes" id="UP000324585">
    <property type="component" value="Unassembled WGS sequence"/>
</dbReference>
<gene>
    <name evidence="2" type="ORF">FVE85_0686</name>
</gene>
<protein>
    <submittedName>
        <fullName evidence="2">Uncharacterized protein</fullName>
    </submittedName>
</protein>